<keyword evidence="4" id="KW-0496">Mitochondrion</keyword>
<comment type="function">
    <text evidence="1">Mitochondrial DNA endonuclease involved in intron homing.</text>
</comment>
<dbReference type="AlphaFoldDB" id="A0AB39A6Y9"/>
<evidence type="ECO:0000313" key="4">
    <source>
        <dbReference type="EMBL" id="XDF86550.1"/>
    </source>
</evidence>
<dbReference type="InterPro" id="IPR027434">
    <property type="entry name" value="Homing_endonucl"/>
</dbReference>
<dbReference type="PANTHER" id="PTHR37520:SF1">
    <property type="entry name" value="INTRON-ENCODED DNA ENDONUCLEASE AI2A-RELATED"/>
    <property type="match status" value="1"/>
</dbReference>
<geneLocation type="mitochondrion" evidence="4"/>
<name>A0AB39A6Y9_9BASI</name>
<feature type="transmembrane region" description="Helical" evidence="2">
    <location>
        <begin position="9"/>
        <end position="28"/>
    </location>
</feature>
<gene>
    <name evidence="4" type="primary">orf318</name>
</gene>
<feature type="non-terminal residue" evidence="4">
    <location>
        <position position="1"/>
    </location>
</feature>
<dbReference type="EMBL" id="PP995849">
    <property type="protein sequence ID" value="XDF86550.1"/>
    <property type="molecule type" value="Genomic_DNA"/>
</dbReference>
<dbReference type="SUPFAM" id="SSF55608">
    <property type="entry name" value="Homing endonucleases"/>
    <property type="match status" value="2"/>
</dbReference>
<evidence type="ECO:0000256" key="1">
    <source>
        <dbReference type="ARBA" id="ARBA00002670"/>
    </source>
</evidence>
<dbReference type="InterPro" id="IPR004860">
    <property type="entry name" value="LAGLIDADG_dom"/>
</dbReference>
<dbReference type="PANTHER" id="PTHR37520">
    <property type="entry name" value="INTRON-ENCODED DNA ENDONUCLEASE AI2A-RELATED"/>
    <property type="match status" value="1"/>
</dbReference>
<dbReference type="Pfam" id="PF00961">
    <property type="entry name" value="LAGLIDADG_1"/>
    <property type="match status" value="1"/>
</dbReference>
<keyword evidence="2" id="KW-1133">Transmembrane helix</keyword>
<feature type="domain" description="Homing endonuclease LAGLIDADG" evidence="3">
    <location>
        <begin position="113"/>
        <end position="201"/>
    </location>
</feature>
<keyword evidence="2" id="KW-0472">Membrane</keyword>
<keyword evidence="2" id="KW-0812">Transmembrane</keyword>
<evidence type="ECO:0000256" key="2">
    <source>
        <dbReference type="SAM" id="Phobius"/>
    </source>
</evidence>
<accession>A0AB39A6Y9</accession>
<evidence type="ECO:0000259" key="3">
    <source>
        <dbReference type="Pfam" id="PF00961"/>
    </source>
</evidence>
<dbReference type="Gene3D" id="3.10.28.10">
    <property type="entry name" value="Homing endonucleases"/>
    <property type="match status" value="2"/>
</dbReference>
<organism evidence="4">
    <name type="scientific">Parajaminaea phylloscopi</name>
    <dbReference type="NCBI Taxonomy" id="1463510"/>
    <lineage>
        <taxon>Eukaryota</taxon>
        <taxon>Fungi</taxon>
        <taxon>Dikarya</taxon>
        <taxon>Basidiomycota</taxon>
        <taxon>Ustilaginomycotina</taxon>
        <taxon>Exobasidiomycetes</taxon>
        <taxon>Microstromatales</taxon>
        <taxon>Microstromatales incertae sedis</taxon>
        <taxon>Parajaminaea</taxon>
    </lineage>
</organism>
<proteinExistence type="predicted"/>
<reference evidence="4" key="1">
    <citation type="submission" date="2024-07" db="EMBL/GenBank/DDBJ databases">
        <title>Mitochondrial DNA of the basidiomycete Jaminaea phylloscopi.</title>
        <authorList>
            <person name="Brejova B."/>
            <person name="Hodorova V."/>
            <person name="Nosek J."/>
        </authorList>
    </citation>
    <scope>NUCLEOTIDE SEQUENCE</scope>
</reference>
<sequence length="318" mass="37359">QMWPFVHKTWLYVFTHFAICWNFFSFIYKNIEILLHNKNFIFVENHFWDLHSFKESVLFLFTTFYSVLPNQYNKEDNIIKIKSAGNQRYKYSLVGTSETTRGTVYNQFFWEWLGGIIDGKGSFHYKKGKKDLSLKIILDQENLCILEYIKEKLKTGTIKKRAGNKSYRYRVDNKATMKILIKNLNGYIRHSKRLPQLHEMCIALNIPLQEPVELIKGSTWFSGYFEVKGKVNISEKGQLINLEISDKTNTNLKPYQIYYNGNIAYDTGRNGYYRWSLNNTNDIIEIINCFENMKPIGSESTKLINFCSGLSNPGNKNK</sequence>
<protein>
    <recommendedName>
        <fullName evidence="3">Homing endonuclease LAGLIDADG domain-containing protein</fullName>
    </recommendedName>
</protein>
<dbReference type="GO" id="GO:0004519">
    <property type="term" value="F:endonuclease activity"/>
    <property type="evidence" value="ECO:0007669"/>
    <property type="project" value="InterPro"/>
</dbReference>